<comment type="caution">
    <text evidence="1">The sequence shown here is derived from an EMBL/GenBank/DDBJ whole genome shotgun (WGS) entry which is preliminary data.</text>
</comment>
<protein>
    <submittedName>
        <fullName evidence="1">Uncharacterized protein</fullName>
    </submittedName>
</protein>
<evidence type="ECO:0000313" key="1">
    <source>
        <dbReference type="EMBL" id="KTB43651.1"/>
    </source>
</evidence>
<dbReference type="EMBL" id="LATX01001123">
    <property type="protein sequence ID" value="KTB43651.1"/>
    <property type="molecule type" value="Genomic_DNA"/>
</dbReference>
<sequence length="35" mass="4083">MSDKDFPKEEYVLLLLLDSSLSESCKTLYQEVMLN</sequence>
<reference evidence="1 2" key="1">
    <citation type="submission" date="2015-12" db="EMBL/GenBank/DDBJ databases">
        <title>Draft genome sequence of Moniliophthora roreri, the causal agent of frosty pod rot of cacao.</title>
        <authorList>
            <person name="Aime M.C."/>
            <person name="Diaz-Valderrama J.R."/>
            <person name="Kijpornyongpan T."/>
            <person name="Phillips-Mora W."/>
        </authorList>
    </citation>
    <scope>NUCLEOTIDE SEQUENCE [LARGE SCALE GENOMIC DNA]</scope>
    <source>
        <strain evidence="1 2">MCA 2952</strain>
    </source>
</reference>
<gene>
    <name evidence="1" type="ORF">WG66_3772</name>
</gene>
<organism evidence="1 2">
    <name type="scientific">Moniliophthora roreri</name>
    <name type="common">Frosty pod rot fungus</name>
    <name type="synonym">Monilia roreri</name>
    <dbReference type="NCBI Taxonomy" id="221103"/>
    <lineage>
        <taxon>Eukaryota</taxon>
        <taxon>Fungi</taxon>
        <taxon>Dikarya</taxon>
        <taxon>Basidiomycota</taxon>
        <taxon>Agaricomycotina</taxon>
        <taxon>Agaricomycetes</taxon>
        <taxon>Agaricomycetidae</taxon>
        <taxon>Agaricales</taxon>
        <taxon>Marasmiineae</taxon>
        <taxon>Marasmiaceae</taxon>
        <taxon>Moniliophthora</taxon>
    </lineage>
</organism>
<proteinExistence type="predicted"/>
<dbReference type="AlphaFoldDB" id="A0A0W0G502"/>
<name>A0A0W0G502_MONRR</name>
<evidence type="ECO:0000313" key="2">
    <source>
        <dbReference type="Proteomes" id="UP000054988"/>
    </source>
</evidence>
<dbReference type="Proteomes" id="UP000054988">
    <property type="component" value="Unassembled WGS sequence"/>
</dbReference>
<accession>A0A0W0G502</accession>